<dbReference type="InterPro" id="IPR002491">
    <property type="entry name" value="ABC_transptr_periplasmic_BD"/>
</dbReference>
<feature type="signal peptide" evidence="1">
    <location>
        <begin position="1"/>
        <end position="17"/>
    </location>
</feature>
<sequence>MKRWLALIGALPLLAFAAPQEKIVTLGGDVTEIVYALGAASSLVARDSTSQWPQAANALPDVGYLRQLNAEGILSLRPTLVLASAQAQPSLALKQVEQSHVRVIEIPASNDLSVIDEKVRIVAEATHREAEGEALRNRLRQALSTLPASPLNKRVLFILNHGGMTAMAAGQQTAADAAIRAAGLQNAMQGFSRYQPLSQEGIIASRPDLVVISSDGITALGGEANLWTLPGLAQTPAGRNKQVLAIDDMALLGFSLRTPEAIQQLRSKAEQLP</sequence>
<evidence type="ECO:0000313" key="4">
    <source>
        <dbReference type="Proteomes" id="UP000033352"/>
    </source>
</evidence>
<name>A0A0F1B4R0_9ENTR</name>
<keyword evidence="1" id="KW-0732">Signal</keyword>
<dbReference type="PANTHER" id="PTHR30535:SF4">
    <property type="entry name" value="HEMIN-BINDING PERIPLASMIC PROTEIN HMUT"/>
    <property type="match status" value="1"/>
</dbReference>
<dbReference type="InterPro" id="IPR050902">
    <property type="entry name" value="ABC_Transporter_SBP"/>
</dbReference>
<dbReference type="PATRIC" id="fig|1619248.3.peg.768"/>
<dbReference type="PANTHER" id="PTHR30535">
    <property type="entry name" value="VITAMIN B12-BINDING PROTEIN"/>
    <property type="match status" value="1"/>
</dbReference>
<protein>
    <submittedName>
        <fullName evidence="3">Hemin ABC transporter substrate-binding protein</fullName>
    </submittedName>
</protein>
<comment type="caution">
    <text evidence="3">The sequence shown here is derived from an EMBL/GenBank/DDBJ whole genome shotgun (WGS) entry which is preliminary data.</text>
</comment>
<dbReference type="RefSeq" id="WP_045285290.1">
    <property type="nucleotide sequence ID" value="NZ_JZYX01000014.1"/>
</dbReference>
<gene>
    <name evidence="3" type="ORF">SS37_08635</name>
</gene>
<dbReference type="CDD" id="cd01149">
    <property type="entry name" value="HutB"/>
    <property type="match status" value="1"/>
</dbReference>
<feature type="chain" id="PRO_5002449040" evidence="1">
    <location>
        <begin position="18"/>
        <end position="273"/>
    </location>
</feature>
<evidence type="ECO:0000256" key="1">
    <source>
        <dbReference type="SAM" id="SignalP"/>
    </source>
</evidence>
<dbReference type="Pfam" id="PF01497">
    <property type="entry name" value="Peripla_BP_2"/>
    <property type="match status" value="1"/>
</dbReference>
<evidence type="ECO:0000313" key="3">
    <source>
        <dbReference type="EMBL" id="KJN28294.1"/>
    </source>
</evidence>
<dbReference type="SUPFAM" id="SSF53807">
    <property type="entry name" value="Helical backbone' metal receptor"/>
    <property type="match status" value="1"/>
</dbReference>
<dbReference type="EMBL" id="JZYX01000014">
    <property type="protein sequence ID" value="KJN28294.1"/>
    <property type="molecule type" value="Genomic_DNA"/>
</dbReference>
<dbReference type="AlphaFoldDB" id="A0A0F1B4R0"/>
<dbReference type="PROSITE" id="PS50983">
    <property type="entry name" value="FE_B12_PBP"/>
    <property type="match status" value="1"/>
</dbReference>
<dbReference type="Proteomes" id="UP000033352">
    <property type="component" value="Unassembled WGS sequence"/>
</dbReference>
<evidence type="ECO:0000259" key="2">
    <source>
        <dbReference type="PROSITE" id="PS50983"/>
    </source>
</evidence>
<reference evidence="3 4" key="1">
    <citation type="submission" date="2015-03" db="EMBL/GenBank/DDBJ databases">
        <authorList>
            <person name="McCorrison J."/>
            <person name="Sanka R."/>
            <person name="Adams M."/>
            <person name="Brinkac L."/>
            <person name="Nierman W."/>
            <person name="Sutton G."/>
            <person name="Nelson K."/>
            <person name="Kiedrowski L."/>
            <person name="Guerrero D."/>
            <person name="Bonomo R."/>
        </authorList>
    </citation>
    <scope>NUCLEOTIDE SEQUENCE [LARGE SCALE GENOMIC DNA]</scope>
    <source>
        <strain evidence="3 4">35699</strain>
    </source>
</reference>
<feature type="domain" description="Fe/B12 periplasmic-binding" evidence="2">
    <location>
        <begin position="22"/>
        <end position="273"/>
    </location>
</feature>
<organism evidence="3 4">
    <name type="scientific">Enterobacter sichuanensis</name>
    <dbReference type="NCBI Taxonomy" id="2071710"/>
    <lineage>
        <taxon>Bacteria</taxon>
        <taxon>Pseudomonadati</taxon>
        <taxon>Pseudomonadota</taxon>
        <taxon>Gammaproteobacteria</taxon>
        <taxon>Enterobacterales</taxon>
        <taxon>Enterobacteriaceae</taxon>
        <taxon>Enterobacter</taxon>
        <taxon>Enterobacter cloacae complex</taxon>
    </lineage>
</organism>
<proteinExistence type="predicted"/>
<accession>A0A0F1B4R0</accession>
<dbReference type="OrthoDB" id="9797736at2"/>
<dbReference type="Gene3D" id="3.40.50.1980">
    <property type="entry name" value="Nitrogenase molybdenum iron protein domain"/>
    <property type="match status" value="2"/>
</dbReference>